<keyword evidence="2" id="KW-1185">Reference proteome</keyword>
<dbReference type="InParanoid" id="E2A4V3"/>
<reference evidence="1 2" key="1">
    <citation type="journal article" date="2010" name="Science">
        <title>Genomic comparison of the ants Camponotus floridanus and Harpegnathos saltator.</title>
        <authorList>
            <person name="Bonasio R."/>
            <person name="Zhang G."/>
            <person name="Ye C."/>
            <person name="Mutti N.S."/>
            <person name="Fang X."/>
            <person name="Qin N."/>
            <person name="Donahue G."/>
            <person name="Yang P."/>
            <person name="Li Q."/>
            <person name="Li C."/>
            <person name="Zhang P."/>
            <person name="Huang Z."/>
            <person name="Berger S.L."/>
            <person name="Reinberg D."/>
            <person name="Wang J."/>
            <person name="Liebig J."/>
        </authorList>
    </citation>
    <scope>NUCLEOTIDE SEQUENCE [LARGE SCALE GENOMIC DNA]</scope>
    <source>
        <strain evidence="2">C129</strain>
    </source>
</reference>
<dbReference type="AlphaFoldDB" id="E2A4V3"/>
<feature type="non-terminal residue" evidence="1">
    <location>
        <position position="1"/>
    </location>
</feature>
<sequence>KSRSLDELRRWKTTELREFLFYLG</sequence>
<protein>
    <submittedName>
        <fullName evidence="1">Uncharacterized protein</fullName>
    </submittedName>
</protein>
<evidence type="ECO:0000313" key="2">
    <source>
        <dbReference type="Proteomes" id="UP000000311"/>
    </source>
</evidence>
<gene>
    <name evidence="1" type="ORF">EAG_09393</name>
</gene>
<proteinExistence type="predicted"/>
<feature type="non-terminal residue" evidence="1">
    <location>
        <position position="24"/>
    </location>
</feature>
<name>E2A4V3_CAMFO</name>
<evidence type="ECO:0000313" key="1">
    <source>
        <dbReference type="EMBL" id="EFN71535.1"/>
    </source>
</evidence>
<dbReference type="Proteomes" id="UP000000311">
    <property type="component" value="Unassembled WGS sequence"/>
</dbReference>
<dbReference type="EMBL" id="GL436753">
    <property type="protein sequence ID" value="EFN71535.1"/>
    <property type="molecule type" value="Genomic_DNA"/>
</dbReference>
<accession>E2A4V3</accession>
<organism evidence="2">
    <name type="scientific">Camponotus floridanus</name>
    <name type="common">Florida carpenter ant</name>
    <dbReference type="NCBI Taxonomy" id="104421"/>
    <lineage>
        <taxon>Eukaryota</taxon>
        <taxon>Metazoa</taxon>
        <taxon>Ecdysozoa</taxon>
        <taxon>Arthropoda</taxon>
        <taxon>Hexapoda</taxon>
        <taxon>Insecta</taxon>
        <taxon>Pterygota</taxon>
        <taxon>Neoptera</taxon>
        <taxon>Endopterygota</taxon>
        <taxon>Hymenoptera</taxon>
        <taxon>Apocrita</taxon>
        <taxon>Aculeata</taxon>
        <taxon>Formicoidea</taxon>
        <taxon>Formicidae</taxon>
        <taxon>Formicinae</taxon>
        <taxon>Camponotus</taxon>
    </lineage>
</organism>